<feature type="compositionally biased region" description="Basic and acidic residues" evidence="1">
    <location>
        <begin position="30"/>
        <end position="39"/>
    </location>
</feature>
<organism evidence="2 3">
    <name type="scientific">Brassica cretica</name>
    <name type="common">Mustard</name>
    <dbReference type="NCBI Taxonomy" id="69181"/>
    <lineage>
        <taxon>Eukaryota</taxon>
        <taxon>Viridiplantae</taxon>
        <taxon>Streptophyta</taxon>
        <taxon>Embryophyta</taxon>
        <taxon>Tracheophyta</taxon>
        <taxon>Spermatophyta</taxon>
        <taxon>Magnoliopsida</taxon>
        <taxon>eudicotyledons</taxon>
        <taxon>Gunneridae</taxon>
        <taxon>Pentapetalae</taxon>
        <taxon>rosids</taxon>
        <taxon>malvids</taxon>
        <taxon>Brassicales</taxon>
        <taxon>Brassicaceae</taxon>
        <taxon>Brassiceae</taxon>
        <taxon>Brassica</taxon>
    </lineage>
</organism>
<sequence length="85" mass="9704">MESMRINMPSLPRVEHVPENVPSTVADSVENTHPDHEGGSRNVEQSTQAQPEENSEIMDMKSWTRNHGHEIMDRKTEARKGVRLI</sequence>
<gene>
    <name evidence="2" type="ORF">DY000_02020866</name>
</gene>
<dbReference type="Proteomes" id="UP000266723">
    <property type="component" value="Unassembled WGS sequence"/>
</dbReference>
<feature type="compositionally biased region" description="Polar residues" evidence="1">
    <location>
        <begin position="42"/>
        <end position="52"/>
    </location>
</feature>
<feature type="compositionally biased region" description="Basic and acidic residues" evidence="1">
    <location>
        <begin position="67"/>
        <end position="85"/>
    </location>
</feature>
<feature type="region of interest" description="Disordered" evidence="1">
    <location>
        <begin position="1"/>
        <end position="85"/>
    </location>
</feature>
<evidence type="ECO:0000313" key="2">
    <source>
        <dbReference type="EMBL" id="KAF3593542.1"/>
    </source>
</evidence>
<comment type="caution">
    <text evidence="2">The sequence shown here is derived from an EMBL/GenBank/DDBJ whole genome shotgun (WGS) entry which is preliminary data.</text>
</comment>
<accession>A0ABQ7E9L6</accession>
<proteinExistence type="predicted"/>
<evidence type="ECO:0000256" key="1">
    <source>
        <dbReference type="SAM" id="MobiDB-lite"/>
    </source>
</evidence>
<dbReference type="EMBL" id="QGKV02000299">
    <property type="protein sequence ID" value="KAF3593542.1"/>
    <property type="molecule type" value="Genomic_DNA"/>
</dbReference>
<name>A0ABQ7E9L6_BRACR</name>
<keyword evidence="3" id="KW-1185">Reference proteome</keyword>
<reference evidence="2 3" key="1">
    <citation type="journal article" date="2020" name="BMC Genomics">
        <title>Intraspecific diversification of the crop wild relative Brassica cretica Lam. using demographic model selection.</title>
        <authorList>
            <person name="Kioukis A."/>
            <person name="Michalopoulou V.A."/>
            <person name="Briers L."/>
            <person name="Pirintsos S."/>
            <person name="Studholme D.J."/>
            <person name="Pavlidis P."/>
            <person name="Sarris P.F."/>
        </authorList>
    </citation>
    <scope>NUCLEOTIDE SEQUENCE [LARGE SCALE GENOMIC DNA]</scope>
    <source>
        <strain evidence="3">cv. PFS-1207/04</strain>
    </source>
</reference>
<evidence type="ECO:0000313" key="3">
    <source>
        <dbReference type="Proteomes" id="UP000266723"/>
    </source>
</evidence>
<protein>
    <submittedName>
        <fullName evidence="2">Uncharacterized protein</fullName>
    </submittedName>
</protein>